<dbReference type="SUPFAM" id="SSF52425">
    <property type="entry name" value="Cryptochrome/photolyase, N-terminal domain"/>
    <property type="match status" value="1"/>
</dbReference>
<comment type="cofactor">
    <cofactor evidence="4">
        <name>FAD</name>
        <dbReference type="ChEBI" id="CHEBI:57692"/>
    </cofactor>
    <text evidence="4">Binds 1 FAD per subunit.</text>
</comment>
<sequence length="1068" mass="121983">MKIMAEKKNYPLKKRPLREDFAIASEPKIKPNQNCNTSSMFHREYYENILKSQLTNNRLTFDYASNGYYDLFKQEYVESNLPREYSASPDYSMPESSDEFHSNHLNSSQLFKSLNSVGSTRSTVSPFSSAESNEEFYNRLSKASEELCETSDAPAQYCDQNTSTPQRYRCNKCGKSKPSENQSLLLHQRQKLTSTMATAKQWKESPPGPEQTELERMFENGLIAASDTPNNIRKANPMFMAFSARVFGVHFRKTRAKFGAYVSTSIDQFRDQPEDDDPEIIELGLAGPAIPHKQARTITSSSTAISSYHHKLDSGITLKNSPYITWVYRDHVQNCDFVCVATCMISGSRDNRFMISEDGMVLHIHFSWPVGLFTPKELFNDMLLYQNMSADNPMIHSFSSRLVDLELSSKSNPKRTLSITLPMKVQREEGTTIIHWFRKGLRIHDNPALNEAIGLVQKCPNKYVLRPIFILDPEIPNWLQIGPNRWRFLQESLVQLDENLRKLKSRLYVLRGHPKTIFPKLFEEWQVEQLTFESDIEPYSRERDFLVEEQAKKFNVIVSTMVSHTIYNPDLIIQKNRGVAPKQYQGFLKIVSEMTVPSPVDTPCVLPSSSKPPKDKNELQNPSCYDCPTLSELGVNEANLGENLYPGGEIEGLKRFQAILRDTKWICNFEKPKTSPNSLKPSTTVLSPYLKFGCVSCRLLYSDLQKVLKKNQKHTMPPVSLVGQLLWREFFYTAAASEPKFDRMVNPTHLEAWTHGRTGYPFIDAIMRQLRQEGWIHHLARHAVACFLTRGDLWLSWEEGQKVFEELLLDADWALNAGNWMWLSASAFYHNFARVYSPVSFGRKTDKDGEYIRKYVPELKCYPKNFIYEPWKASPAEQRSYKCIIGKDYPNRIVVHENVWKNNVGKMSEAYKKHNDGLAGGKFDIDNEEVKQETVSPSTSSGCSSSNVRVKREIVSPSTSSNCSSAKIAKVEQNDILNYSKSEEESPEKNFSLALKNCGTIVGLCIKHPGGKDLLLEYAGKDASFAFRGTGHSQLAIQSLKQYEIGELIPQQQIFRKNSTISIKDLPE</sequence>
<dbReference type="GO" id="GO:0032922">
    <property type="term" value="P:circadian regulation of gene expression"/>
    <property type="evidence" value="ECO:0007669"/>
    <property type="project" value="TreeGrafter"/>
</dbReference>
<evidence type="ECO:0000259" key="5">
    <source>
        <dbReference type="PROSITE" id="PS50255"/>
    </source>
</evidence>
<comment type="similarity">
    <text evidence="1">Belongs to the DNA photolyase class-1 family.</text>
</comment>
<proteinExistence type="inferred from homology"/>
<feature type="binding site" evidence="4">
    <location>
        <begin position="683"/>
        <end position="687"/>
    </location>
    <ligand>
        <name>FAD</name>
        <dbReference type="ChEBI" id="CHEBI:57692"/>
    </ligand>
</feature>
<dbReference type="AlphaFoldDB" id="A0A9Q0NFN3"/>
<dbReference type="InterPro" id="IPR036134">
    <property type="entry name" value="Crypto/Photolyase_FAD-like_sf"/>
</dbReference>
<dbReference type="GO" id="GO:0005634">
    <property type="term" value="C:nucleus"/>
    <property type="evidence" value="ECO:0007669"/>
    <property type="project" value="TreeGrafter"/>
</dbReference>
<dbReference type="PANTHER" id="PTHR11455">
    <property type="entry name" value="CRYPTOCHROME"/>
    <property type="match status" value="1"/>
</dbReference>
<dbReference type="Gene3D" id="1.25.40.80">
    <property type="match status" value="1"/>
</dbReference>
<keyword evidence="2 4" id="KW-0285">Flavoprotein</keyword>
<dbReference type="InterPro" id="IPR036400">
    <property type="entry name" value="Cyt_B5-like_heme/steroid_sf"/>
</dbReference>
<dbReference type="PROSITE" id="PS51645">
    <property type="entry name" value="PHR_CRY_ALPHA_BETA"/>
    <property type="match status" value="1"/>
</dbReference>
<dbReference type="GO" id="GO:0071949">
    <property type="term" value="F:FAD binding"/>
    <property type="evidence" value="ECO:0007669"/>
    <property type="project" value="TreeGrafter"/>
</dbReference>
<feature type="binding site" evidence="4">
    <location>
        <begin position="724"/>
        <end position="731"/>
    </location>
    <ligand>
        <name>FAD</name>
        <dbReference type="ChEBI" id="CHEBI:57692"/>
    </ligand>
</feature>
<dbReference type="InterPro" id="IPR006050">
    <property type="entry name" value="DNA_photolyase_N"/>
</dbReference>
<dbReference type="InterPro" id="IPR001199">
    <property type="entry name" value="Cyt_B5-like_heme/steroid-bd"/>
</dbReference>
<dbReference type="SUPFAM" id="SSF55856">
    <property type="entry name" value="Cytochrome b5-like heme/steroid binding domain"/>
    <property type="match status" value="1"/>
</dbReference>
<evidence type="ECO:0000313" key="7">
    <source>
        <dbReference type="EMBL" id="KAJ6648706.1"/>
    </source>
</evidence>
<accession>A0A9Q0NFN3</accession>
<keyword evidence="3 4" id="KW-0274">FAD</keyword>
<evidence type="ECO:0000256" key="2">
    <source>
        <dbReference type="ARBA" id="ARBA00022630"/>
    </source>
</evidence>
<dbReference type="InterPro" id="IPR002081">
    <property type="entry name" value="Cryptochrome/DNA_photolyase_1"/>
</dbReference>
<dbReference type="Pfam" id="PF00875">
    <property type="entry name" value="DNA_photolyase"/>
    <property type="match status" value="1"/>
</dbReference>
<organism evidence="7 8">
    <name type="scientific">Pseudolycoriella hygida</name>
    <dbReference type="NCBI Taxonomy" id="35572"/>
    <lineage>
        <taxon>Eukaryota</taxon>
        <taxon>Metazoa</taxon>
        <taxon>Ecdysozoa</taxon>
        <taxon>Arthropoda</taxon>
        <taxon>Hexapoda</taxon>
        <taxon>Insecta</taxon>
        <taxon>Pterygota</taxon>
        <taxon>Neoptera</taxon>
        <taxon>Endopterygota</taxon>
        <taxon>Diptera</taxon>
        <taxon>Nematocera</taxon>
        <taxon>Sciaroidea</taxon>
        <taxon>Sciaridae</taxon>
        <taxon>Pseudolycoriella</taxon>
    </lineage>
</organism>
<dbReference type="Pfam" id="PF03441">
    <property type="entry name" value="FAD_binding_7"/>
    <property type="match status" value="1"/>
</dbReference>
<feature type="domain" description="Cytochrome b5 heme-binding" evidence="5">
    <location>
        <begin position="1008"/>
        <end position="1049"/>
    </location>
</feature>
<dbReference type="GO" id="GO:0003677">
    <property type="term" value="F:DNA binding"/>
    <property type="evidence" value="ECO:0007669"/>
    <property type="project" value="TreeGrafter"/>
</dbReference>
<dbReference type="PANTHER" id="PTHR11455:SF9">
    <property type="entry name" value="CRYPTOCHROME CIRCADIAN CLOCK 5 ISOFORM X1"/>
    <property type="match status" value="1"/>
</dbReference>
<dbReference type="Gene3D" id="3.40.50.620">
    <property type="entry name" value="HUPs"/>
    <property type="match status" value="1"/>
</dbReference>
<dbReference type="GO" id="GO:0003904">
    <property type="term" value="F:deoxyribodipyrimidine photo-lyase activity"/>
    <property type="evidence" value="ECO:0007669"/>
    <property type="project" value="TreeGrafter"/>
</dbReference>
<evidence type="ECO:0000259" key="6">
    <source>
        <dbReference type="PROSITE" id="PS51645"/>
    </source>
</evidence>
<dbReference type="Gene3D" id="3.10.120.10">
    <property type="entry name" value="Cytochrome b5-like heme/steroid binding domain"/>
    <property type="match status" value="1"/>
</dbReference>
<dbReference type="PROSITE" id="PS50255">
    <property type="entry name" value="CYTOCHROME_B5_2"/>
    <property type="match status" value="1"/>
</dbReference>
<dbReference type="OrthoDB" id="435881at2759"/>
<evidence type="ECO:0000313" key="8">
    <source>
        <dbReference type="Proteomes" id="UP001151699"/>
    </source>
</evidence>
<protein>
    <submittedName>
        <fullName evidence="7">Cryptochrome-1</fullName>
    </submittedName>
</protein>
<keyword evidence="8" id="KW-1185">Reference proteome</keyword>
<evidence type="ECO:0000256" key="4">
    <source>
        <dbReference type="PIRSR" id="PIRSR602081-1"/>
    </source>
</evidence>
<feature type="binding site" evidence="4">
    <location>
        <begin position="810"/>
        <end position="812"/>
    </location>
    <ligand>
        <name>FAD</name>
        <dbReference type="ChEBI" id="CHEBI:57692"/>
    </ligand>
</feature>
<reference evidence="7" key="1">
    <citation type="submission" date="2022-07" db="EMBL/GenBank/DDBJ databases">
        <authorList>
            <person name="Trinca V."/>
            <person name="Uliana J.V.C."/>
            <person name="Torres T.T."/>
            <person name="Ward R.J."/>
            <person name="Monesi N."/>
        </authorList>
    </citation>
    <scope>NUCLEOTIDE SEQUENCE</scope>
    <source>
        <strain evidence="7">HSMRA1968</strain>
        <tissue evidence="7">Whole embryos</tissue>
    </source>
</reference>
<dbReference type="EMBL" id="WJQU01000001">
    <property type="protein sequence ID" value="KAJ6648706.1"/>
    <property type="molecule type" value="Genomic_DNA"/>
</dbReference>
<dbReference type="GO" id="GO:0005737">
    <property type="term" value="C:cytoplasm"/>
    <property type="evidence" value="ECO:0007669"/>
    <property type="project" value="TreeGrafter"/>
</dbReference>
<dbReference type="InterPro" id="IPR014729">
    <property type="entry name" value="Rossmann-like_a/b/a_fold"/>
</dbReference>
<name>A0A9Q0NFN3_9DIPT</name>
<dbReference type="Gene3D" id="1.10.579.10">
    <property type="entry name" value="DNA Cyclobutane Dipyrimidine Photolyase, subunit A, domain 3"/>
    <property type="match status" value="1"/>
</dbReference>
<evidence type="ECO:0000256" key="1">
    <source>
        <dbReference type="ARBA" id="ARBA00005862"/>
    </source>
</evidence>
<gene>
    <name evidence="7" type="primary">CRY1_1</name>
    <name evidence="7" type="ORF">Bhyg_03937</name>
</gene>
<dbReference type="Pfam" id="PF00173">
    <property type="entry name" value="Cyt-b5"/>
    <property type="match status" value="1"/>
</dbReference>
<dbReference type="InterPro" id="IPR036155">
    <property type="entry name" value="Crypto/Photolyase_N_sf"/>
</dbReference>
<dbReference type="SUPFAM" id="SSF48173">
    <property type="entry name" value="Cryptochrome/photolyase FAD-binding domain"/>
    <property type="match status" value="1"/>
</dbReference>
<dbReference type="InterPro" id="IPR005101">
    <property type="entry name" value="Cryptochr/Photolyase_FAD-bd"/>
</dbReference>
<comment type="caution">
    <text evidence="7">The sequence shown here is derived from an EMBL/GenBank/DDBJ whole genome shotgun (WGS) entry which is preliminary data.</text>
</comment>
<dbReference type="Proteomes" id="UP001151699">
    <property type="component" value="Chromosome A"/>
</dbReference>
<feature type="domain" description="Photolyase/cryptochrome alpha/beta" evidence="6">
    <location>
        <begin position="431"/>
        <end position="566"/>
    </location>
</feature>
<dbReference type="GO" id="GO:0043153">
    <property type="term" value="P:entrainment of circadian clock by photoperiod"/>
    <property type="evidence" value="ECO:0007669"/>
    <property type="project" value="TreeGrafter"/>
</dbReference>
<evidence type="ECO:0000256" key="3">
    <source>
        <dbReference type="ARBA" id="ARBA00022827"/>
    </source>
</evidence>